<dbReference type="EMBL" id="QWIQ01000007">
    <property type="protein sequence ID" value="RMZ18123.1"/>
    <property type="molecule type" value="Genomic_DNA"/>
</dbReference>
<dbReference type="VEuPathDB" id="FungiDB:BTJ68_13991"/>
<keyword evidence="2" id="KW-0560">Oxidoreductase</keyword>
<evidence type="ECO:0000313" key="4">
    <source>
        <dbReference type="Proteomes" id="UP000281468"/>
    </source>
</evidence>
<dbReference type="SUPFAM" id="SSF51735">
    <property type="entry name" value="NAD(P)-binding Rossmann-fold domains"/>
    <property type="match status" value="1"/>
</dbReference>
<evidence type="ECO:0000313" key="3">
    <source>
        <dbReference type="EMBL" id="RMZ18123.1"/>
    </source>
</evidence>
<comment type="similarity">
    <text evidence="1">Belongs to the short-chain dehydrogenases/reductases (SDR) family.</text>
</comment>
<dbReference type="Gene3D" id="3.40.50.720">
    <property type="entry name" value="NAD(P)-binding Rossmann-like Domain"/>
    <property type="match status" value="1"/>
</dbReference>
<dbReference type="PANTHER" id="PTHR24320:SF272">
    <property type="entry name" value="NAD(P)-BINDING ROSSMANN-FOLD SUPERFAMILY PROTEIN"/>
    <property type="match status" value="1"/>
</dbReference>
<protein>
    <submittedName>
        <fullName evidence="3">Uncharacterized protein</fullName>
    </submittedName>
</protein>
<dbReference type="PRINTS" id="PR00081">
    <property type="entry name" value="GDHRDH"/>
</dbReference>
<accession>A0A3M7HXX7</accession>
<gene>
    <name evidence="3" type="ORF">D0862_00597</name>
</gene>
<dbReference type="PANTHER" id="PTHR24320">
    <property type="entry name" value="RETINOL DEHYDROGENASE"/>
    <property type="match status" value="1"/>
</dbReference>
<evidence type="ECO:0000256" key="2">
    <source>
        <dbReference type="ARBA" id="ARBA00023002"/>
    </source>
</evidence>
<evidence type="ECO:0000256" key="1">
    <source>
        <dbReference type="ARBA" id="ARBA00006484"/>
    </source>
</evidence>
<dbReference type="GO" id="GO:0016491">
    <property type="term" value="F:oxidoreductase activity"/>
    <property type="evidence" value="ECO:0007669"/>
    <property type="project" value="UniProtKB-KW"/>
</dbReference>
<feature type="non-terminal residue" evidence="3">
    <location>
        <position position="1"/>
    </location>
</feature>
<reference evidence="3 4" key="1">
    <citation type="journal article" date="2018" name="BMC Genomics">
        <title>Genomic evidence for intraspecific hybridization in a clonal and extremely halotolerant yeast.</title>
        <authorList>
            <person name="Gostincar C."/>
            <person name="Stajich J.E."/>
            <person name="Zupancic J."/>
            <person name="Zalar P."/>
            <person name="Gunde-Cimerman N."/>
        </authorList>
    </citation>
    <scope>NUCLEOTIDE SEQUENCE [LARGE SCALE GENOMIC DNA]</scope>
    <source>
        <strain evidence="3 4">EXF-171</strain>
    </source>
</reference>
<sequence length="383" mass="41957">TKQRTSKQSHSFRIISLHHTPSLTYCLSKLHRDHPTTMPAPETPFQPYAHLHKDVQGPGDARPTALQIVKDCGANGKLTNKTILITGCSSGIGVETARALYETGAKLFLTARDVPKLQRVIDDIVNKSESKGLQRPEALELHLDELASVRKAAEDFKKRSSQLNMLINNAGVMACPPSKTKDGLELQIGTNHFARFLLFQLLKPLLIQSAKESGTTSRVINLSSAGHRFGGVKLDDVNLEKDYDKWLSYGQSKTANIYMANSIDRHYGSQNVHGWSVHPGGIMTELGRHLSEDDFKAMGFDSLMESFFKSPEQGAATTVWAAVSPHFEGGNGGRYLAEVGECGPVPQGAEMMADGYAPHAYNEDAEEKLWKLSCDIVGVPADD</sequence>
<dbReference type="InterPro" id="IPR002347">
    <property type="entry name" value="SDR_fam"/>
</dbReference>
<dbReference type="Proteomes" id="UP000281468">
    <property type="component" value="Unassembled WGS sequence"/>
</dbReference>
<organism evidence="3 4">
    <name type="scientific">Hortaea werneckii</name>
    <name type="common">Black yeast</name>
    <name type="synonym">Cladosporium werneckii</name>
    <dbReference type="NCBI Taxonomy" id="91943"/>
    <lineage>
        <taxon>Eukaryota</taxon>
        <taxon>Fungi</taxon>
        <taxon>Dikarya</taxon>
        <taxon>Ascomycota</taxon>
        <taxon>Pezizomycotina</taxon>
        <taxon>Dothideomycetes</taxon>
        <taxon>Dothideomycetidae</taxon>
        <taxon>Mycosphaerellales</taxon>
        <taxon>Teratosphaeriaceae</taxon>
        <taxon>Hortaea</taxon>
    </lineage>
</organism>
<name>A0A3M7HXX7_HORWE</name>
<dbReference type="AlphaFoldDB" id="A0A3M7HXX7"/>
<dbReference type="Pfam" id="PF00106">
    <property type="entry name" value="adh_short"/>
    <property type="match status" value="1"/>
</dbReference>
<comment type="caution">
    <text evidence="3">The sequence shown here is derived from an EMBL/GenBank/DDBJ whole genome shotgun (WGS) entry which is preliminary data.</text>
</comment>
<proteinExistence type="inferred from homology"/>
<dbReference type="InterPro" id="IPR036291">
    <property type="entry name" value="NAD(P)-bd_dom_sf"/>
</dbReference>